<evidence type="ECO:0000313" key="1">
    <source>
        <dbReference type="EMBL" id="MBE6265269.1"/>
    </source>
</evidence>
<evidence type="ECO:0000313" key="2">
    <source>
        <dbReference type="Proteomes" id="UP000763088"/>
    </source>
</evidence>
<reference evidence="1" key="1">
    <citation type="submission" date="2019-04" db="EMBL/GenBank/DDBJ databases">
        <title>Evolution of Biomass-Degrading Anaerobic Consortia Revealed by Metagenomics.</title>
        <authorList>
            <person name="Peng X."/>
        </authorList>
    </citation>
    <scope>NUCLEOTIDE SEQUENCE</scope>
    <source>
        <strain evidence="1">SIG141</strain>
    </source>
</reference>
<sequence>MKKYVFILNAIELLCKLFDGKRIEGVLYLDQNTGKLTFKAYNRQPQVRNKDRLVKKLPWGWVKESMERIKVLGSFPKEMGTAAVMGLMEEHHRDAKNALIEYELEEFC</sequence>
<dbReference type="Proteomes" id="UP000763088">
    <property type="component" value="Unassembled WGS sequence"/>
</dbReference>
<organism evidence="1 2">
    <name type="scientific">Xylanibacter ruminicola</name>
    <name type="common">Prevotella ruminicola</name>
    <dbReference type="NCBI Taxonomy" id="839"/>
    <lineage>
        <taxon>Bacteria</taxon>
        <taxon>Pseudomonadati</taxon>
        <taxon>Bacteroidota</taxon>
        <taxon>Bacteroidia</taxon>
        <taxon>Bacteroidales</taxon>
        <taxon>Prevotellaceae</taxon>
        <taxon>Xylanibacter</taxon>
    </lineage>
</organism>
<comment type="caution">
    <text evidence="1">The sequence shown here is derived from an EMBL/GenBank/DDBJ whole genome shotgun (WGS) entry which is preliminary data.</text>
</comment>
<protein>
    <submittedName>
        <fullName evidence="1">Uncharacterized protein</fullName>
    </submittedName>
</protein>
<gene>
    <name evidence="1" type="ORF">E7102_02170</name>
</gene>
<proteinExistence type="predicted"/>
<name>A0A928BR92_XYLRU</name>
<accession>A0A928BR92</accession>
<dbReference type="EMBL" id="SUYD01000002">
    <property type="protein sequence ID" value="MBE6265269.1"/>
    <property type="molecule type" value="Genomic_DNA"/>
</dbReference>
<dbReference type="AlphaFoldDB" id="A0A928BR92"/>